<dbReference type="InterPro" id="IPR008220">
    <property type="entry name" value="HAT_MetX-like"/>
</dbReference>
<name>A0A382ARR3_9ZZZZ</name>
<evidence type="ECO:0008006" key="2">
    <source>
        <dbReference type="Google" id="ProtNLM"/>
    </source>
</evidence>
<evidence type="ECO:0000313" key="1">
    <source>
        <dbReference type="EMBL" id="SVB04186.1"/>
    </source>
</evidence>
<protein>
    <recommendedName>
        <fullName evidence="2">AB hydrolase-1 domain-containing protein</fullName>
    </recommendedName>
</protein>
<dbReference type="AlphaFoldDB" id="A0A382ARR3"/>
<dbReference type="PANTHER" id="PTHR32268">
    <property type="entry name" value="HOMOSERINE O-ACETYLTRANSFERASE"/>
    <property type="match status" value="1"/>
</dbReference>
<organism evidence="1">
    <name type="scientific">marine metagenome</name>
    <dbReference type="NCBI Taxonomy" id="408172"/>
    <lineage>
        <taxon>unclassified sequences</taxon>
        <taxon>metagenomes</taxon>
        <taxon>ecological metagenomes</taxon>
    </lineage>
</organism>
<dbReference type="Gene3D" id="3.40.50.1820">
    <property type="entry name" value="alpha/beta hydrolase"/>
    <property type="match status" value="1"/>
</dbReference>
<sequence length="158" mass="18085">NGLAVARMAAHITYLSKKSLEDKFGRKLQERDDLKFSFDADFQIESYLRHQGNAFVDRFDANSYLYITRAMDYFDLVKQYKGNLSDAFKGSKVKFFIISFTSDWLYPTSENKEIVIALNAAGADVGFIEITSDKGHDSFLLDVPDFLKSVKNFIEANY</sequence>
<reference evidence="1" key="1">
    <citation type="submission" date="2018-05" db="EMBL/GenBank/DDBJ databases">
        <authorList>
            <person name="Lanie J.A."/>
            <person name="Ng W.-L."/>
            <person name="Kazmierczak K.M."/>
            <person name="Andrzejewski T.M."/>
            <person name="Davidsen T.M."/>
            <person name="Wayne K.J."/>
            <person name="Tettelin H."/>
            <person name="Glass J.I."/>
            <person name="Rusch D."/>
            <person name="Podicherti R."/>
            <person name="Tsui H.-C.T."/>
            <person name="Winkler M.E."/>
        </authorList>
    </citation>
    <scope>NUCLEOTIDE SEQUENCE</scope>
</reference>
<dbReference type="SUPFAM" id="SSF53474">
    <property type="entry name" value="alpha/beta-Hydrolases"/>
    <property type="match status" value="1"/>
</dbReference>
<dbReference type="GO" id="GO:0009086">
    <property type="term" value="P:methionine biosynthetic process"/>
    <property type="evidence" value="ECO:0007669"/>
    <property type="project" value="TreeGrafter"/>
</dbReference>
<dbReference type="GO" id="GO:0009092">
    <property type="term" value="P:homoserine metabolic process"/>
    <property type="evidence" value="ECO:0007669"/>
    <property type="project" value="TreeGrafter"/>
</dbReference>
<dbReference type="GO" id="GO:0004414">
    <property type="term" value="F:homoserine O-acetyltransferase activity"/>
    <property type="evidence" value="ECO:0007669"/>
    <property type="project" value="TreeGrafter"/>
</dbReference>
<gene>
    <name evidence="1" type="ORF">METZ01_LOCUS157040</name>
</gene>
<dbReference type="InterPro" id="IPR029058">
    <property type="entry name" value="AB_hydrolase_fold"/>
</dbReference>
<accession>A0A382ARR3</accession>
<dbReference type="PANTHER" id="PTHR32268:SF11">
    <property type="entry name" value="HOMOSERINE O-ACETYLTRANSFERASE"/>
    <property type="match status" value="1"/>
</dbReference>
<feature type="non-terminal residue" evidence="1">
    <location>
        <position position="1"/>
    </location>
</feature>
<dbReference type="EMBL" id="UINC01026543">
    <property type="protein sequence ID" value="SVB04186.1"/>
    <property type="molecule type" value="Genomic_DNA"/>
</dbReference>
<proteinExistence type="predicted"/>